<reference evidence="2" key="1">
    <citation type="submission" date="2020-08" db="EMBL/GenBank/DDBJ databases">
        <title>Genome public.</title>
        <authorList>
            <person name="Liu C."/>
            <person name="Sun Q."/>
        </authorList>
    </citation>
    <scope>NUCLEOTIDE SEQUENCE</scope>
    <source>
        <strain evidence="2">NSJ-54</strain>
    </source>
</reference>
<feature type="region of interest" description="Disordered" evidence="1">
    <location>
        <begin position="354"/>
        <end position="413"/>
    </location>
</feature>
<dbReference type="EMBL" id="JACRTC010000005">
    <property type="protein sequence ID" value="MBC8570829.1"/>
    <property type="molecule type" value="Genomic_DNA"/>
</dbReference>
<comment type="caution">
    <text evidence="2">The sequence shown here is derived from an EMBL/GenBank/DDBJ whole genome shotgun (WGS) entry which is preliminary data.</text>
</comment>
<name>A0A926EE92_9FIRM</name>
<evidence type="ECO:0000256" key="1">
    <source>
        <dbReference type="SAM" id="MobiDB-lite"/>
    </source>
</evidence>
<dbReference type="AlphaFoldDB" id="A0A926EE92"/>
<keyword evidence="3" id="KW-1185">Reference proteome</keyword>
<evidence type="ECO:0000313" key="3">
    <source>
        <dbReference type="Proteomes" id="UP000660861"/>
    </source>
</evidence>
<protein>
    <submittedName>
        <fullName evidence="2">Uncharacterized protein</fullName>
    </submittedName>
</protein>
<gene>
    <name evidence="2" type="ORF">H8709_08310</name>
</gene>
<feature type="compositionally biased region" description="Basic and acidic residues" evidence="1">
    <location>
        <begin position="399"/>
        <end position="413"/>
    </location>
</feature>
<dbReference type="RefSeq" id="WP_262397923.1">
    <property type="nucleotide sequence ID" value="NZ_JACRTC010000005.1"/>
</dbReference>
<accession>A0A926EE92</accession>
<organism evidence="2 3">
    <name type="scientific">Zongyangia hominis</name>
    <dbReference type="NCBI Taxonomy" id="2763677"/>
    <lineage>
        <taxon>Bacteria</taxon>
        <taxon>Bacillati</taxon>
        <taxon>Bacillota</taxon>
        <taxon>Clostridia</taxon>
        <taxon>Eubacteriales</taxon>
        <taxon>Oscillospiraceae</taxon>
        <taxon>Zongyangia</taxon>
    </lineage>
</organism>
<sequence>MAITHFTSSNSFQGYHITQQFDFCSGFGQFIDEDGNPASFSMAKERAMQQMLRAVPTEANAIIGFRVEHSIGSYVHSDYNNCILTNLITCVLVSGTPVRMEKDMEQKMEKVLLVMDYPPALPIRPYLVTLIPGQNESTLVQLRFFSYTSEPISALQADIVLRTVFGEDIVLPDIGFARIRAQDGEHQTGFFRVNLSDSLFSAQSASVRIKKYVCGSALREGDVHNQRIDMRLEDLFDLKRLYGNDAVAPHVVYEGGWQCLCGAQNPTDEKTCPYCQRGGESRQVAHASLLRQAEELHSACEILACLQAYEAEHKGSLPLTFMEGLEKMASTERMFGNMKKECMKFLHEHLEAEEAAAPADVPDLSEEDQAAMGSDAEIPILTPNPTGDGDTAAPETEEDRFTIKSPFDDPYWK</sequence>
<proteinExistence type="predicted"/>
<evidence type="ECO:0000313" key="2">
    <source>
        <dbReference type="EMBL" id="MBC8570829.1"/>
    </source>
</evidence>
<dbReference type="Proteomes" id="UP000660861">
    <property type="component" value="Unassembled WGS sequence"/>
</dbReference>